<dbReference type="Pfam" id="PF00501">
    <property type="entry name" value="AMP-binding"/>
    <property type="match status" value="1"/>
</dbReference>
<feature type="domain" description="AMP-dependent synthetase/ligase" evidence="3">
    <location>
        <begin position="13"/>
        <end position="367"/>
    </location>
</feature>
<dbReference type="InterPro" id="IPR042099">
    <property type="entry name" value="ANL_N_sf"/>
</dbReference>
<dbReference type="InterPro" id="IPR000873">
    <property type="entry name" value="AMP-dep_synth/lig_dom"/>
</dbReference>
<keyword evidence="2" id="KW-0597">Phosphoprotein</keyword>
<evidence type="ECO:0000313" key="4">
    <source>
        <dbReference type="EMBL" id="RIX52039.1"/>
    </source>
</evidence>
<name>A0A3A1UU32_9BACL</name>
<evidence type="ECO:0000256" key="1">
    <source>
        <dbReference type="ARBA" id="ARBA00022450"/>
    </source>
</evidence>
<protein>
    <submittedName>
        <fullName evidence="4">Phenylalanine racemase</fullName>
    </submittedName>
</protein>
<evidence type="ECO:0000313" key="5">
    <source>
        <dbReference type="Proteomes" id="UP000266482"/>
    </source>
</evidence>
<keyword evidence="5" id="KW-1185">Reference proteome</keyword>
<dbReference type="InterPro" id="IPR020845">
    <property type="entry name" value="AMP-binding_CS"/>
</dbReference>
<evidence type="ECO:0000259" key="3">
    <source>
        <dbReference type="Pfam" id="PF00501"/>
    </source>
</evidence>
<dbReference type="OrthoDB" id="9765680at2"/>
<dbReference type="PROSITE" id="PS00455">
    <property type="entry name" value="AMP_BINDING"/>
    <property type="match status" value="1"/>
</dbReference>
<dbReference type="AlphaFoldDB" id="A0A3A1UU32"/>
<reference evidence="4 5" key="1">
    <citation type="submission" date="2018-09" db="EMBL/GenBank/DDBJ databases">
        <title>Paenibacillus aracenensis nov. sp. isolated from a cave in southern Spain.</title>
        <authorList>
            <person name="Jurado V."/>
            <person name="Gutierrez-Patricio S."/>
            <person name="Gonzalez-Pimentel J.L."/>
            <person name="Miller A.Z."/>
            <person name="Laiz L."/>
            <person name="Saiz-Jimenez C."/>
        </authorList>
    </citation>
    <scope>NUCLEOTIDE SEQUENCE [LARGE SCALE GENOMIC DNA]</scope>
    <source>
        <strain evidence="4 5">DSM 22867</strain>
    </source>
</reference>
<dbReference type="EMBL" id="QXQA01000008">
    <property type="protein sequence ID" value="RIX52039.1"/>
    <property type="molecule type" value="Genomic_DNA"/>
</dbReference>
<comment type="caution">
    <text evidence="4">The sequence shown here is derived from an EMBL/GenBank/DDBJ whole genome shotgun (WGS) entry which is preliminary data.</text>
</comment>
<dbReference type="InterPro" id="IPR045851">
    <property type="entry name" value="AMP-bd_C_sf"/>
</dbReference>
<dbReference type="RefSeq" id="WP_119600271.1">
    <property type="nucleotide sequence ID" value="NZ_QXQA01000008.1"/>
</dbReference>
<proteinExistence type="predicted"/>
<dbReference type="CDD" id="cd05930">
    <property type="entry name" value="A_NRPS"/>
    <property type="match status" value="1"/>
</dbReference>
<dbReference type="PANTHER" id="PTHR44845">
    <property type="entry name" value="CARRIER DOMAIN-CONTAINING PROTEIN"/>
    <property type="match status" value="1"/>
</dbReference>
<sequence>MRTNLLDYLKVTSDKVPNKTAVIDGERNISFRTLTDQAKKMGCIINRKISGTIRKPIAVFLDKRFELIMSDIAIMYCGNAYMNLDTKSPIQRIRNIIELIEPELIITNHQHIAKLEKVLPSEKILNIDLIDFDNEIYSQDVLDHILNSVIDTDPLCIINTSGSTGVPKGVVLNHRSFIDFTEWSINTTGIDDNEVIGSLSPSVFDIYSFELCMLMALGSTIVILPDGLAAFPTRILQLLQDHHVTFIFWVPTIMVNIANLDLLSRIQLPALRSIWFAGEVFPTKQFNYWRKFLNQSKFINLYGPIEITLDCTYFIVDRELSDDEPIPIGVACKNTDVFILNDQDKLCGVNEEGELCVRGSSLAMGYYNNPEKTAAAFVQNPLNRSYPEIIYRTGDIVLENDRGELIFKGRKDSIIKHSGYRIELGEIEHVIINTLKIVENGCAVYNHEKKEIIFYYESNEEFQAAEFKKRVGEMLPKYMIPSVYYKMDQLPRNTNGKIDRLKLRESLSELIK</sequence>
<dbReference type="Gene3D" id="3.40.50.12780">
    <property type="entry name" value="N-terminal domain of ligase-like"/>
    <property type="match status" value="1"/>
</dbReference>
<dbReference type="Proteomes" id="UP000266482">
    <property type="component" value="Unassembled WGS sequence"/>
</dbReference>
<organism evidence="4 5">
    <name type="scientific">Paenibacillus nanensis</name>
    <dbReference type="NCBI Taxonomy" id="393251"/>
    <lineage>
        <taxon>Bacteria</taxon>
        <taxon>Bacillati</taxon>
        <taxon>Bacillota</taxon>
        <taxon>Bacilli</taxon>
        <taxon>Bacillales</taxon>
        <taxon>Paenibacillaceae</taxon>
        <taxon>Paenibacillus</taxon>
    </lineage>
</organism>
<dbReference type="PANTHER" id="PTHR44845:SF6">
    <property type="entry name" value="BETA-ALANINE-ACTIVATING ENZYME"/>
    <property type="match status" value="1"/>
</dbReference>
<dbReference type="SUPFAM" id="SSF56801">
    <property type="entry name" value="Acetyl-CoA synthetase-like"/>
    <property type="match status" value="1"/>
</dbReference>
<dbReference type="Gene3D" id="3.30.300.30">
    <property type="match status" value="1"/>
</dbReference>
<keyword evidence="1" id="KW-0596">Phosphopantetheine</keyword>
<gene>
    <name evidence="4" type="ORF">D3P08_13760</name>
</gene>
<evidence type="ECO:0000256" key="2">
    <source>
        <dbReference type="ARBA" id="ARBA00022553"/>
    </source>
</evidence>
<accession>A0A3A1UU32</accession>